<keyword evidence="6 7" id="KW-0998">Cell outer membrane</keyword>
<keyword evidence="2 7" id="KW-0813">Transport</keyword>
<dbReference type="AlphaFoldDB" id="A0AAX2F6I6"/>
<dbReference type="NCBIfam" id="TIGR04057">
    <property type="entry name" value="SusC_RagA_signa"/>
    <property type="match status" value="1"/>
</dbReference>
<evidence type="ECO:0000256" key="8">
    <source>
        <dbReference type="SAM" id="MobiDB-lite"/>
    </source>
</evidence>
<protein>
    <submittedName>
        <fullName evidence="10">TonB-linked outer membrane protein, SusC/RagA family</fullName>
    </submittedName>
</protein>
<evidence type="ECO:0000256" key="2">
    <source>
        <dbReference type="ARBA" id="ARBA00022448"/>
    </source>
</evidence>
<keyword evidence="3 7" id="KW-1134">Transmembrane beta strand</keyword>
<evidence type="ECO:0000313" key="10">
    <source>
        <dbReference type="EMBL" id="SHG08480.1"/>
    </source>
</evidence>
<keyword evidence="4 7" id="KW-0812">Transmembrane</keyword>
<dbReference type="InterPro" id="IPR023997">
    <property type="entry name" value="TonB-dep_OMP_SusC/RagA_CS"/>
</dbReference>
<dbReference type="NCBIfam" id="TIGR04056">
    <property type="entry name" value="OMP_RagA_SusC"/>
    <property type="match status" value="1"/>
</dbReference>
<comment type="similarity">
    <text evidence="7">Belongs to the TonB-dependent receptor family.</text>
</comment>
<proteinExistence type="inferred from homology"/>
<dbReference type="Gene3D" id="2.170.130.10">
    <property type="entry name" value="TonB-dependent receptor, plug domain"/>
    <property type="match status" value="1"/>
</dbReference>
<accession>A0AAX2F6I6</accession>
<keyword evidence="11" id="KW-1185">Reference proteome</keyword>
<dbReference type="InterPro" id="IPR023996">
    <property type="entry name" value="TonB-dep_OMP_SusC/RagA"/>
</dbReference>
<reference evidence="10 11" key="1">
    <citation type="submission" date="2016-11" db="EMBL/GenBank/DDBJ databases">
        <authorList>
            <person name="Varghese N."/>
            <person name="Submissions S."/>
        </authorList>
    </citation>
    <scope>NUCLEOTIDE SEQUENCE [LARGE SCALE GENOMIC DNA]</scope>
    <source>
        <strain evidence="10 11">DSM 22613</strain>
    </source>
</reference>
<dbReference type="GO" id="GO:0009279">
    <property type="term" value="C:cell outer membrane"/>
    <property type="evidence" value="ECO:0007669"/>
    <property type="project" value="UniProtKB-SubCell"/>
</dbReference>
<dbReference type="Proteomes" id="UP000184105">
    <property type="component" value="Unassembled WGS sequence"/>
</dbReference>
<dbReference type="InterPro" id="IPR036942">
    <property type="entry name" value="Beta-barrel_TonB_sf"/>
</dbReference>
<evidence type="ECO:0000256" key="3">
    <source>
        <dbReference type="ARBA" id="ARBA00022452"/>
    </source>
</evidence>
<dbReference type="SUPFAM" id="SSF49464">
    <property type="entry name" value="Carboxypeptidase regulatory domain-like"/>
    <property type="match status" value="1"/>
</dbReference>
<evidence type="ECO:0000313" key="11">
    <source>
        <dbReference type="Proteomes" id="UP000184105"/>
    </source>
</evidence>
<organism evidence="10 11">
    <name type="scientific">Prevotella scopos JCM 17725</name>
    <dbReference type="NCBI Taxonomy" id="1236518"/>
    <lineage>
        <taxon>Bacteria</taxon>
        <taxon>Pseudomonadati</taxon>
        <taxon>Bacteroidota</taxon>
        <taxon>Bacteroidia</taxon>
        <taxon>Bacteroidales</taxon>
        <taxon>Prevotellaceae</taxon>
        <taxon>Prevotella</taxon>
    </lineage>
</organism>
<sequence length="1038" mass="114338">MQSSKLDDNLSAIHNVTRPKRNIKQNLLSMKSMIKTNLGRSLLLVVPLVCCPYTAHKAYATQSVTIQAQASVIKGKVIDSRTGEPVISASVTIKGTKKIALTNIDGEFSIDVKAGEELVITSLGYEKMTVRAENNMTVSMVSSSTMLSETVVVGYSTQKRNSLTGSLQSIDNKELTNITTANVTNMLTGKIPGMNVMPGSGKPGSFGAIIVRGKSTINGSTAPLWVIDGVIVGKDPGDINPNDIETLTVLKDAASTAIYGSQGANGVIVVTTKGAKSGKTSITFSTKMGISTLNNGKVKMMDGAELYDYYKSFTNAAEIAFPRWNDKLRDSNFDWWKLATHTGNVQNYDLTINSGGEKLSAVFTGGVYKEDGAVRGYDFTRYNTMMKLNFKPYSWIAIRPSFNGSKGVIDDRQRSTYSMYSMLPWDSPYDEEGKIVGNRSSSWVNSNSTNYLYELQYNWSKYDSYAFNGNFDFDIYLTDWLTFSSVNSYRWSTHLDKSYSDPRTSGAEGKGRVSESTSTNTRRYTNQLLKATRSFGDYHGFLMLGYEFNDGEYRYHSSDGTGLVPGFAQLDITSTPEAVGGNKFEWAVQSFFANLNADYANKYLLQLSLRTDGASNFGSDAAYGTFFSVSGGWVATAEKWFKVPCIDYLKVRASFGSVGSRPNSLYPQYGLYSLRASYNEVPGAVITQLANKKLTWEKSYTTGVGIDLNMFKRLRMTFDFYSKRTSNLLFAVPISGVIGVTSIWQNIGELTNTGFETTLSADIIKSKDLTWTVDANLSTNSNKIKKLYSGRDQIIEGDGIAGSTNTLLRPGLSADTYYLREWAGVDPENGAPQWYTTDANGNRVITNNYAKADQIALDKHATPTVFGSFSTTLTYKNFDFNAVFGYSLGAYIYNYSRQEYDSDGAYTDRNQFSLQKGWKRWAQKGDVATHPVAAYNNPSNSNKASTRYLESSDFLKLRSITLGYNFNLKSDIVKALRVYISGENLFCITDYSGVDPELPAADGGRNASGERSTALSISTGAGVYPSVRKFMLGVNVTF</sequence>
<evidence type="ECO:0000256" key="6">
    <source>
        <dbReference type="ARBA" id="ARBA00023237"/>
    </source>
</evidence>
<dbReference type="Pfam" id="PF13715">
    <property type="entry name" value="CarbopepD_reg_2"/>
    <property type="match status" value="1"/>
</dbReference>
<dbReference type="Gene3D" id="2.40.170.20">
    <property type="entry name" value="TonB-dependent receptor, beta-barrel domain"/>
    <property type="match status" value="1"/>
</dbReference>
<dbReference type="InterPro" id="IPR012910">
    <property type="entry name" value="Plug_dom"/>
</dbReference>
<dbReference type="InterPro" id="IPR008969">
    <property type="entry name" value="CarboxyPept-like_regulatory"/>
</dbReference>
<evidence type="ECO:0000256" key="7">
    <source>
        <dbReference type="PROSITE-ProRule" id="PRU01360"/>
    </source>
</evidence>
<evidence type="ECO:0000256" key="4">
    <source>
        <dbReference type="ARBA" id="ARBA00022692"/>
    </source>
</evidence>
<dbReference type="PROSITE" id="PS52016">
    <property type="entry name" value="TONB_DEPENDENT_REC_3"/>
    <property type="match status" value="1"/>
</dbReference>
<dbReference type="InterPro" id="IPR037066">
    <property type="entry name" value="Plug_dom_sf"/>
</dbReference>
<evidence type="ECO:0000259" key="9">
    <source>
        <dbReference type="Pfam" id="PF07715"/>
    </source>
</evidence>
<dbReference type="InterPro" id="IPR039426">
    <property type="entry name" value="TonB-dep_rcpt-like"/>
</dbReference>
<evidence type="ECO:0000256" key="5">
    <source>
        <dbReference type="ARBA" id="ARBA00023136"/>
    </source>
</evidence>
<name>A0AAX2F6I6_9BACT</name>
<evidence type="ECO:0000256" key="1">
    <source>
        <dbReference type="ARBA" id="ARBA00004571"/>
    </source>
</evidence>
<comment type="caution">
    <text evidence="10">The sequence shown here is derived from an EMBL/GenBank/DDBJ whole genome shotgun (WGS) entry which is preliminary data.</text>
</comment>
<dbReference type="Gene3D" id="2.60.40.1120">
    <property type="entry name" value="Carboxypeptidase-like, regulatory domain"/>
    <property type="match status" value="1"/>
</dbReference>
<dbReference type="SUPFAM" id="SSF56935">
    <property type="entry name" value="Porins"/>
    <property type="match status" value="1"/>
</dbReference>
<dbReference type="EMBL" id="FQWA01000034">
    <property type="protein sequence ID" value="SHG08480.1"/>
    <property type="molecule type" value="Genomic_DNA"/>
</dbReference>
<feature type="domain" description="TonB-dependent receptor plug" evidence="9">
    <location>
        <begin position="161"/>
        <end position="267"/>
    </location>
</feature>
<dbReference type="Pfam" id="PF07715">
    <property type="entry name" value="Plug"/>
    <property type="match status" value="1"/>
</dbReference>
<feature type="region of interest" description="Disordered" evidence="8">
    <location>
        <begin position="497"/>
        <end position="518"/>
    </location>
</feature>
<gene>
    <name evidence="10" type="ORF">SAMN05444364_1342</name>
</gene>
<comment type="subcellular location">
    <subcellularLocation>
        <location evidence="1 7">Cell outer membrane</location>
        <topology evidence="1 7">Multi-pass membrane protein</topology>
    </subcellularLocation>
</comment>
<keyword evidence="5 7" id="KW-0472">Membrane</keyword>